<dbReference type="InterPro" id="IPR009057">
    <property type="entry name" value="Homeodomain-like_sf"/>
</dbReference>
<comment type="caution">
    <text evidence="10">The sequence shown here is derived from an EMBL/GenBank/DDBJ whole genome shotgun (WGS) entry which is preliminary data.</text>
</comment>
<dbReference type="Pfam" id="PF03221">
    <property type="entry name" value="HTH_Tnp_Tc5"/>
    <property type="match status" value="1"/>
</dbReference>
<dbReference type="PROSITE" id="PS51253">
    <property type="entry name" value="HTH_CENPB"/>
    <property type="match status" value="1"/>
</dbReference>
<feature type="region of interest" description="Disordered" evidence="6">
    <location>
        <begin position="658"/>
        <end position="678"/>
    </location>
</feature>
<evidence type="ECO:0000259" key="9">
    <source>
        <dbReference type="PROSITE" id="PS51253"/>
    </source>
</evidence>
<dbReference type="InterPro" id="IPR016197">
    <property type="entry name" value="Chromo-like_dom_sf"/>
</dbReference>
<protein>
    <submittedName>
        <fullName evidence="10">Transposase</fullName>
    </submittedName>
</protein>
<sequence>MVRYSEDELNQALEAISNGLSLRKASLQYGVPRSTLQLRLQGSQARSIAFSDLQRLSPSQEAKLAEWVRIQHALGLPPSHQQVKEFAGRILHAMGDTQPVGRGWIQAFIRRNPSVKVQRSRSIDSRRVNGASTEVIRDWFKHLAIPEIISIKPANRYNMDETGILEGQGSNGLVLGMSETKSVRKKQPGSRAWVSIIECISALGYVLNPLVIYKGKAVQQQWFPLDLSPYEGWQFTATENGWTSDATAVEWLQKVFIPQTLPQGKEVRLLIMDGHGSHTTTDFMWLCYINNIHLLFLPPHTSHVLQPLDQSVFSPVKSAYRKELGYLSQWNDSTIVGKRNFIGCYQKARTAGMTMQNIRSGWKWTGLWPVSMAKPLMSSLLLPTTPKPSASSDQVSKGQSGGKEGKEAEGWASASSAVVWSTPRKMKDLAGQLKLFTELDNDASTQRLLFIKVKKGFSEQSYNLATAQHKLELLQAQVNNTAVRKRRAVQIDPNTKFANIKDIQQAQIEAGDKEDDEAESSASDNPSEAGSCIRPSDKLDYKKLGPFEILKKVSPVNYKLKLPDTMKIHPVFHIALLEPAPRGLHTEDCIIVKPNEPEYEVKQIIDHRNEDSHDEYLIKWKGYGHEDNSWEPIKNLQHSQALLTDYHLQEGQVDHAHRADGTSFSDSRRLSSHTPRNSSCNLAGTDKLVLRKLPTLHKHHPLLLTHTLQPRERLIHLILRLLQRLHSFHKQRLSRLLLAV</sequence>
<feature type="region of interest" description="Disordered" evidence="6">
    <location>
        <begin position="383"/>
        <end position="410"/>
    </location>
</feature>
<name>A0AAV9TK89_9PEZI</name>
<feature type="domain" description="HTH CENPB-type" evidence="9">
    <location>
        <begin position="48"/>
        <end position="118"/>
    </location>
</feature>
<dbReference type="Pfam" id="PF00385">
    <property type="entry name" value="Chromo"/>
    <property type="match status" value="1"/>
</dbReference>
<gene>
    <name evidence="10" type="ORF">QIS74_04023</name>
</gene>
<dbReference type="InterPro" id="IPR006600">
    <property type="entry name" value="HTH_CenpB_DNA-bd_dom"/>
</dbReference>
<dbReference type="PANTHER" id="PTHR19303">
    <property type="entry name" value="TRANSPOSON"/>
    <property type="match status" value="1"/>
</dbReference>
<dbReference type="PANTHER" id="PTHR19303:SF74">
    <property type="entry name" value="POGO TRANSPOSABLE ELEMENT WITH KRAB DOMAIN"/>
    <property type="match status" value="1"/>
</dbReference>
<dbReference type="InterPro" id="IPR007889">
    <property type="entry name" value="HTH_Psq"/>
</dbReference>
<dbReference type="InterPro" id="IPR000953">
    <property type="entry name" value="Chromo/chromo_shadow_dom"/>
</dbReference>
<evidence type="ECO:0000256" key="3">
    <source>
        <dbReference type="ARBA" id="ARBA00023125"/>
    </source>
</evidence>
<dbReference type="Proteomes" id="UP001327957">
    <property type="component" value="Unassembled WGS sequence"/>
</dbReference>
<evidence type="ECO:0000256" key="6">
    <source>
        <dbReference type="SAM" id="MobiDB-lite"/>
    </source>
</evidence>
<dbReference type="PROSITE" id="PS00598">
    <property type="entry name" value="CHROMO_1"/>
    <property type="match status" value="1"/>
</dbReference>
<feature type="DNA-binding region" description="H-T-H motif" evidence="5">
    <location>
        <begin position="22"/>
        <end position="42"/>
    </location>
</feature>
<dbReference type="Gene3D" id="3.30.420.10">
    <property type="entry name" value="Ribonuclease H-like superfamily/Ribonuclease H"/>
    <property type="match status" value="1"/>
</dbReference>
<dbReference type="InterPro" id="IPR023779">
    <property type="entry name" value="Chromodomain_CS"/>
</dbReference>
<accession>A0AAV9TK89</accession>
<dbReference type="EMBL" id="JASAOK010000016">
    <property type="protein sequence ID" value="KAK6223178.1"/>
    <property type="molecule type" value="Genomic_DNA"/>
</dbReference>
<feature type="compositionally biased region" description="Low complexity" evidence="6">
    <location>
        <begin position="383"/>
        <end position="398"/>
    </location>
</feature>
<feature type="domain" description="HTH psq-type" evidence="8">
    <location>
        <begin position="1"/>
        <end position="46"/>
    </location>
</feature>
<evidence type="ECO:0000256" key="4">
    <source>
        <dbReference type="ARBA" id="ARBA00023242"/>
    </source>
</evidence>
<evidence type="ECO:0000256" key="1">
    <source>
        <dbReference type="ARBA" id="ARBA00004123"/>
    </source>
</evidence>
<dbReference type="CDD" id="cd00024">
    <property type="entry name" value="CD_CSD"/>
    <property type="match status" value="1"/>
</dbReference>
<dbReference type="Pfam" id="PF05225">
    <property type="entry name" value="HTH_psq"/>
    <property type="match status" value="1"/>
</dbReference>
<comment type="subunit">
    <text evidence="2">Component of the NuA4 histone acetyltransferase complex.</text>
</comment>
<dbReference type="AlphaFoldDB" id="A0AAV9TK89"/>
<dbReference type="InterPro" id="IPR050863">
    <property type="entry name" value="CenT-Element_Derived"/>
</dbReference>
<keyword evidence="4 5" id="KW-0539">Nucleus</keyword>
<evidence type="ECO:0000313" key="10">
    <source>
        <dbReference type="EMBL" id="KAK6223178.1"/>
    </source>
</evidence>
<dbReference type="Gene3D" id="1.10.10.60">
    <property type="entry name" value="Homeodomain-like"/>
    <property type="match status" value="1"/>
</dbReference>
<feature type="domain" description="Chromo" evidence="7">
    <location>
        <begin position="599"/>
        <end position="658"/>
    </location>
</feature>
<evidence type="ECO:0000256" key="5">
    <source>
        <dbReference type="PROSITE-ProRule" id="PRU00320"/>
    </source>
</evidence>
<dbReference type="SMART" id="SM00674">
    <property type="entry name" value="CENPB"/>
    <property type="match status" value="1"/>
</dbReference>
<evidence type="ECO:0000259" key="7">
    <source>
        <dbReference type="PROSITE" id="PS50013"/>
    </source>
</evidence>
<dbReference type="InterPro" id="IPR023780">
    <property type="entry name" value="Chromo_domain"/>
</dbReference>
<organism evidence="10 11">
    <name type="scientific">Colletotrichum tabaci</name>
    <dbReference type="NCBI Taxonomy" id="1209068"/>
    <lineage>
        <taxon>Eukaryota</taxon>
        <taxon>Fungi</taxon>
        <taxon>Dikarya</taxon>
        <taxon>Ascomycota</taxon>
        <taxon>Pezizomycotina</taxon>
        <taxon>Sordariomycetes</taxon>
        <taxon>Hypocreomycetidae</taxon>
        <taxon>Glomerellales</taxon>
        <taxon>Glomerellaceae</taxon>
        <taxon>Colletotrichum</taxon>
        <taxon>Colletotrichum destructivum species complex</taxon>
    </lineage>
</organism>
<keyword evidence="3 5" id="KW-0238">DNA-binding</keyword>
<feature type="region of interest" description="Disordered" evidence="6">
    <location>
        <begin position="509"/>
        <end position="535"/>
    </location>
</feature>
<dbReference type="Pfam" id="PF24626">
    <property type="entry name" value="SH3_Tf2-1"/>
    <property type="match status" value="1"/>
</dbReference>
<dbReference type="PROSITE" id="PS50013">
    <property type="entry name" value="CHROMO_2"/>
    <property type="match status" value="1"/>
</dbReference>
<dbReference type="SMART" id="SM00298">
    <property type="entry name" value="CHROMO"/>
    <property type="match status" value="1"/>
</dbReference>
<comment type="subcellular location">
    <subcellularLocation>
        <location evidence="1 5">Nucleus</location>
    </subcellularLocation>
</comment>
<proteinExistence type="predicted"/>
<dbReference type="GO" id="GO:0005634">
    <property type="term" value="C:nucleus"/>
    <property type="evidence" value="ECO:0007669"/>
    <property type="project" value="UniProtKB-SubCell"/>
</dbReference>
<dbReference type="GO" id="GO:0003677">
    <property type="term" value="F:DNA binding"/>
    <property type="evidence" value="ECO:0007669"/>
    <property type="project" value="UniProtKB-UniRule"/>
</dbReference>
<dbReference type="PROSITE" id="PS50960">
    <property type="entry name" value="HTH_PSQ"/>
    <property type="match status" value="1"/>
</dbReference>
<dbReference type="Gene3D" id="2.40.50.40">
    <property type="match status" value="1"/>
</dbReference>
<dbReference type="InterPro" id="IPR056924">
    <property type="entry name" value="SH3_Tf2-1"/>
</dbReference>
<dbReference type="SUPFAM" id="SSF54160">
    <property type="entry name" value="Chromo domain-like"/>
    <property type="match status" value="1"/>
</dbReference>
<evidence type="ECO:0000313" key="11">
    <source>
        <dbReference type="Proteomes" id="UP001327957"/>
    </source>
</evidence>
<dbReference type="Pfam" id="PF03184">
    <property type="entry name" value="DDE_1"/>
    <property type="match status" value="1"/>
</dbReference>
<evidence type="ECO:0000259" key="8">
    <source>
        <dbReference type="PROSITE" id="PS50960"/>
    </source>
</evidence>
<keyword evidence="11" id="KW-1185">Reference proteome</keyword>
<dbReference type="InterPro" id="IPR036397">
    <property type="entry name" value="RNaseH_sf"/>
</dbReference>
<dbReference type="InterPro" id="IPR004875">
    <property type="entry name" value="DDE_SF_endonuclease_dom"/>
</dbReference>
<dbReference type="GO" id="GO:0006338">
    <property type="term" value="P:chromatin remodeling"/>
    <property type="evidence" value="ECO:0007669"/>
    <property type="project" value="UniProtKB-ARBA"/>
</dbReference>
<evidence type="ECO:0000256" key="2">
    <source>
        <dbReference type="ARBA" id="ARBA00011353"/>
    </source>
</evidence>
<dbReference type="SUPFAM" id="SSF46689">
    <property type="entry name" value="Homeodomain-like"/>
    <property type="match status" value="2"/>
</dbReference>
<reference evidence="10 11" key="1">
    <citation type="submission" date="2023-04" db="EMBL/GenBank/DDBJ databases">
        <title>Colletotrichum tabacum stain YC1 causing leaf anthracnose on Nicotiana tabacum(L.) cv.</title>
        <authorList>
            <person name="Ji Z."/>
            <person name="Wang M."/>
            <person name="Zhang J."/>
            <person name="Wang N."/>
            <person name="Zhou Z."/>
        </authorList>
    </citation>
    <scope>NUCLEOTIDE SEQUENCE [LARGE SCALE GENOMIC DNA]</scope>
    <source>
        <strain evidence="10 11">YC1</strain>
    </source>
</reference>